<dbReference type="GO" id="GO:0046872">
    <property type="term" value="F:metal ion binding"/>
    <property type="evidence" value="ECO:0007669"/>
    <property type="project" value="UniProtKB-KW"/>
</dbReference>
<dbReference type="GO" id="GO:0006508">
    <property type="term" value="P:proteolysis"/>
    <property type="evidence" value="ECO:0007669"/>
    <property type="project" value="UniProtKB-KW"/>
</dbReference>
<dbReference type="Gene3D" id="1.10.340.70">
    <property type="match status" value="1"/>
</dbReference>
<dbReference type="InterPro" id="IPR041577">
    <property type="entry name" value="RT_RNaseH_2"/>
</dbReference>
<dbReference type="PANTHER" id="PTHR37984:SF5">
    <property type="entry name" value="PROTEIN NYNRIN-LIKE"/>
    <property type="match status" value="1"/>
</dbReference>
<dbReference type="EMBL" id="CP144694">
    <property type="protein sequence ID" value="WVZ04463.1"/>
    <property type="molecule type" value="Genomic_DNA"/>
</dbReference>
<feature type="domain" description="Tf2-1-like SH3-like" evidence="3">
    <location>
        <begin position="257"/>
        <end position="316"/>
    </location>
</feature>
<dbReference type="PANTHER" id="PTHR37984">
    <property type="entry name" value="PROTEIN CBG26694"/>
    <property type="match status" value="1"/>
</dbReference>
<sequence length="412" mass="47366">MELCSINHDFQASGCYSYFKRRTTTPRYYSDFKKSEKYRRQPYITKDPSCGLFSYFCQPADNQIKCRPDTAAGHFVTKIQRCDSGTNSTTTMAKVYYLDHLISAQGVQLDPKKIVAAQQWPRPTNLKELRGFLDGGTSNISATEDTPYVWSGEAYAAFNTLKKALTSATVLILPDFFQAFTIETEASGIGTGGHSGYELTYRRIRDHFYWKGMQKRSQKINTREETSHILQTNLVKAQARMKWYAHFKRMTKQYQVGDLAYLKIQPSKKNSSSNTNLDKLAAKFYGPYSVLEMNGNVAFKLDLPPKAKIHNVIHVRIKENNKQEQKWKETNPEDAVWRELHKTQLQFPDFQWLQSYMAMRSSPGSMDGTFRVVSEYLRGGKSPEDRDERRTTVNPNILLLIDSKNGLNKLPQ</sequence>
<gene>
    <name evidence="4" type="ORF">V8G54_025269</name>
</gene>
<proteinExistence type="predicted"/>
<name>A0AAQ3N7E3_VIGMU</name>
<dbReference type="GO" id="GO:0004190">
    <property type="term" value="F:aspartic-type endopeptidase activity"/>
    <property type="evidence" value="ECO:0007669"/>
    <property type="project" value="UniProtKB-KW"/>
</dbReference>
<evidence type="ECO:0000259" key="2">
    <source>
        <dbReference type="Pfam" id="PF17919"/>
    </source>
</evidence>
<feature type="domain" description="Reverse transcriptase/retrotransposon-derived protein RNase H-like" evidence="2">
    <location>
        <begin position="150"/>
        <end position="193"/>
    </location>
</feature>
<dbReference type="Pfam" id="PF24626">
    <property type="entry name" value="SH3_Tf2-1"/>
    <property type="match status" value="1"/>
</dbReference>
<protein>
    <submittedName>
        <fullName evidence="4">Uncharacterized protein</fullName>
    </submittedName>
</protein>
<dbReference type="Proteomes" id="UP001374535">
    <property type="component" value="Chromosome 7"/>
</dbReference>
<dbReference type="InterPro" id="IPR056924">
    <property type="entry name" value="SH3_Tf2-1"/>
</dbReference>
<organism evidence="4 5">
    <name type="scientific">Vigna mungo</name>
    <name type="common">Black gram</name>
    <name type="synonym">Phaseolus mungo</name>
    <dbReference type="NCBI Taxonomy" id="3915"/>
    <lineage>
        <taxon>Eukaryota</taxon>
        <taxon>Viridiplantae</taxon>
        <taxon>Streptophyta</taxon>
        <taxon>Embryophyta</taxon>
        <taxon>Tracheophyta</taxon>
        <taxon>Spermatophyta</taxon>
        <taxon>Magnoliopsida</taxon>
        <taxon>eudicotyledons</taxon>
        <taxon>Gunneridae</taxon>
        <taxon>Pentapetalae</taxon>
        <taxon>rosids</taxon>
        <taxon>fabids</taxon>
        <taxon>Fabales</taxon>
        <taxon>Fabaceae</taxon>
        <taxon>Papilionoideae</taxon>
        <taxon>50 kb inversion clade</taxon>
        <taxon>NPAAA clade</taxon>
        <taxon>indigoferoid/millettioid clade</taxon>
        <taxon>Phaseoleae</taxon>
        <taxon>Vigna</taxon>
    </lineage>
</organism>
<accession>A0AAQ3N7E3</accession>
<dbReference type="GO" id="GO:0003887">
    <property type="term" value="F:DNA-directed DNA polymerase activity"/>
    <property type="evidence" value="ECO:0007669"/>
    <property type="project" value="UniProtKB-KW"/>
</dbReference>
<evidence type="ECO:0000259" key="3">
    <source>
        <dbReference type="Pfam" id="PF24626"/>
    </source>
</evidence>
<dbReference type="AlphaFoldDB" id="A0AAQ3N7E3"/>
<dbReference type="GO" id="GO:0006310">
    <property type="term" value="P:DNA recombination"/>
    <property type="evidence" value="ECO:0007669"/>
    <property type="project" value="UniProtKB-KW"/>
</dbReference>
<evidence type="ECO:0000313" key="5">
    <source>
        <dbReference type="Proteomes" id="UP001374535"/>
    </source>
</evidence>
<dbReference type="GO" id="GO:0015074">
    <property type="term" value="P:DNA integration"/>
    <property type="evidence" value="ECO:0007669"/>
    <property type="project" value="UniProtKB-KW"/>
</dbReference>
<evidence type="ECO:0000256" key="1">
    <source>
        <dbReference type="ARBA" id="ARBA00023268"/>
    </source>
</evidence>
<evidence type="ECO:0000313" key="4">
    <source>
        <dbReference type="EMBL" id="WVZ04463.1"/>
    </source>
</evidence>
<dbReference type="GO" id="GO:0003964">
    <property type="term" value="F:RNA-directed DNA polymerase activity"/>
    <property type="evidence" value="ECO:0007669"/>
    <property type="project" value="UniProtKB-KW"/>
</dbReference>
<dbReference type="InterPro" id="IPR050951">
    <property type="entry name" value="Retrovirus_Pol_polyprotein"/>
</dbReference>
<dbReference type="GO" id="GO:0003677">
    <property type="term" value="F:DNA binding"/>
    <property type="evidence" value="ECO:0007669"/>
    <property type="project" value="UniProtKB-KW"/>
</dbReference>
<keyword evidence="5" id="KW-1185">Reference proteome</keyword>
<reference evidence="4 5" key="1">
    <citation type="journal article" date="2023" name="Life. Sci Alliance">
        <title>Evolutionary insights into 3D genome organization and epigenetic landscape of Vigna mungo.</title>
        <authorList>
            <person name="Junaid A."/>
            <person name="Singh B."/>
            <person name="Bhatia S."/>
        </authorList>
    </citation>
    <scope>NUCLEOTIDE SEQUENCE [LARGE SCALE GENOMIC DNA]</scope>
    <source>
        <strain evidence="4">Urdbean</strain>
    </source>
</reference>
<keyword evidence="1" id="KW-0511">Multifunctional enzyme</keyword>
<dbReference type="Pfam" id="PF17919">
    <property type="entry name" value="RT_RNaseH_2"/>
    <property type="match status" value="1"/>
</dbReference>
<dbReference type="SUPFAM" id="SSF56672">
    <property type="entry name" value="DNA/RNA polymerases"/>
    <property type="match status" value="1"/>
</dbReference>
<dbReference type="InterPro" id="IPR043502">
    <property type="entry name" value="DNA/RNA_pol_sf"/>
</dbReference>